<organism evidence="1 2">
    <name type="scientific">Roseomonas alba</name>
    <dbReference type="NCBI Taxonomy" id="2846776"/>
    <lineage>
        <taxon>Bacteria</taxon>
        <taxon>Pseudomonadati</taxon>
        <taxon>Pseudomonadota</taxon>
        <taxon>Alphaproteobacteria</taxon>
        <taxon>Acetobacterales</taxon>
        <taxon>Roseomonadaceae</taxon>
        <taxon>Roseomonas</taxon>
    </lineage>
</organism>
<dbReference type="RefSeq" id="WP_219761325.1">
    <property type="nucleotide sequence ID" value="NZ_JAHYBZ010000001.1"/>
</dbReference>
<accession>A0ABS7A3C7</accession>
<proteinExistence type="predicted"/>
<dbReference type="Proteomes" id="UP001196565">
    <property type="component" value="Unassembled WGS sequence"/>
</dbReference>
<comment type="caution">
    <text evidence="1">The sequence shown here is derived from an EMBL/GenBank/DDBJ whole genome shotgun (WGS) entry which is preliminary data.</text>
</comment>
<evidence type="ECO:0000313" key="2">
    <source>
        <dbReference type="Proteomes" id="UP001196565"/>
    </source>
</evidence>
<dbReference type="EMBL" id="JAHYBZ010000001">
    <property type="protein sequence ID" value="MBW6396794.1"/>
    <property type="molecule type" value="Genomic_DNA"/>
</dbReference>
<reference evidence="1 2" key="1">
    <citation type="submission" date="2021-07" db="EMBL/GenBank/DDBJ databases">
        <authorList>
            <person name="So Y."/>
        </authorList>
    </citation>
    <scope>NUCLEOTIDE SEQUENCE [LARGE SCALE GENOMIC DNA]</scope>
    <source>
        <strain evidence="1 2">HJA6</strain>
    </source>
</reference>
<keyword evidence="2" id="KW-1185">Reference proteome</keyword>
<evidence type="ECO:0008006" key="3">
    <source>
        <dbReference type="Google" id="ProtNLM"/>
    </source>
</evidence>
<gene>
    <name evidence="1" type="ORF">KPL78_02995</name>
</gene>
<evidence type="ECO:0000313" key="1">
    <source>
        <dbReference type="EMBL" id="MBW6396794.1"/>
    </source>
</evidence>
<protein>
    <recommendedName>
        <fullName evidence="3">DUF433 domain-containing protein</fullName>
    </recommendedName>
</protein>
<name>A0ABS7A3C7_9PROT</name>
<dbReference type="Gene3D" id="1.10.1660.10">
    <property type="match status" value="1"/>
</dbReference>
<sequence>MPDLLESGIYTIAEAAYLVGISERKARGWISGYDKYKLIPMIENEIGWSGNHLALSFKNLLEMRFISFFEDAGVHINHIRSIMDEVRVITSTDHPFSTDIVFQTDGRKIVGSIIKKYSSPKIYDPRTKNLEMFPVVYDSLKHDIEFDFNGDARLWFPRKHIAPNVIIHPKFAFGKPIIKDFQIPTQAIASAVKVEGSQAAVAEIFDIPVKYVRQAVKFEAELRLAA</sequence>